<feature type="region of interest" description="Disordered" evidence="1">
    <location>
        <begin position="1"/>
        <end position="20"/>
    </location>
</feature>
<gene>
    <name evidence="2" type="ORF">D9V34_10170</name>
</gene>
<keyword evidence="3" id="KW-1185">Reference proteome</keyword>
<dbReference type="OrthoDB" id="5132922at2"/>
<protein>
    <submittedName>
        <fullName evidence="2">Uncharacterized protein</fullName>
    </submittedName>
</protein>
<evidence type="ECO:0000313" key="3">
    <source>
        <dbReference type="Proteomes" id="UP000269438"/>
    </source>
</evidence>
<dbReference type="AlphaFoldDB" id="A0A3L7AR95"/>
<dbReference type="EMBL" id="RCUY01000009">
    <property type="protein sequence ID" value="RLP82171.1"/>
    <property type="molecule type" value="Genomic_DNA"/>
</dbReference>
<name>A0A3L7AR95_9MICO</name>
<feature type="compositionally biased region" description="Polar residues" evidence="1">
    <location>
        <begin position="1"/>
        <end position="13"/>
    </location>
</feature>
<reference evidence="2 3" key="1">
    <citation type="submission" date="2018-10" db="EMBL/GenBank/DDBJ databases">
        <authorList>
            <person name="Li J."/>
        </authorList>
    </citation>
    <scope>NUCLEOTIDE SEQUENCE [LARGE SCALE GENOMIC DNA]</scope>
    <source>
        <strain evidence="2 3">JCM 11654</strain>
    </source>
</reference>
<comment type="caution">
    <text evidence="2">The sequence shown here is derived from an EMBL/GenBank/DDBJ whole genome shotgun (WGS) entry which is preliminary data.</text>
</comment>
<dbReference type="Proteomes" id="UP000269438">
    <property type="component" value="Unassembled WGS sequence"/>
</dbReference>
<dbReference type="RefSeq" id="WP_121688715.1">
    <property type="nucleotide sequence ID" value="NZ_RCUY01000009.1"/>
</dbReference>
<proteinExistence type="predicted"/>
<evidence type="ECO:0000256" key="1">
    <source>
        <dbReference type="SAM" id="MobiDB-lite"/>
    </source>
</evidence>
<accession>A0A3L7AR95</accession>
<evidence type="ECO:0000313" key="2">
    <source>
        <dbReference type="EMBL" id="RLP82171.1"/>
    </source>
</evidence>
<organism evidence="2 3">
    <name type="scientific">Mycetocola lacteus</name>
    <dbReference type="NCBI Taxonomy" id="76637"/>
    <lineage>
        <taxon>Bacteria</taxon>
        <taxon>Bacillati</taxon>
        <taxon>Actinomycetota</taxon>
        <taxon>Actinomycetes</taxon>
        <taxon>Micrococcales</taxon>
        <taxon>Microbacteriaceae</taxon>
        <taxon>Mycetocola</taxon>
    </lineage>
</organism>
<sequence>MKTDTTQSASSSPHPKDFSDEFRAWLSRGNPGELREGAKSGQVEISYDQGDLIVVVEHLEDRWYGVSYRSVWYVDGRDHFLFSCRTLETVEKLLAVRHGWAVRRYAGHLWIPERTDRDNLAPGVELRELEAVEHIPGRYPWSPVQERVSRREELVLNGVSLVRYLPITTIPLRESAAASWVVIHSVGDIIASLAHPMGLPSFPLDSATPRPGYR</sequence>